<sequence>MAHFVLEYSDNIEKADLALQELFTQLHQAADETGLFPLKGIRSRAYACHDYRMADGNPEHMFVHLEVKLGAGRTMGEREAAAKSFFEVLTQHFAGSFEQRGVAMSFEMKELEPVLKYNKNNIQDYL</sequence>
<dbReference type="PANTHER" id="PTHR37950:SF1">
    <property type="entry name" value="4-HYDROXYPHENYLACETATE CATABOLISM PROTEIN"/>
    <property type="match status" value="1"/>
</dbReference>
<proteinExistence type="predicted"/>
<dbReference type="Proteomes" id="UP000245539">
    <property type="component" value="Unassembled WGS sequence"/>
</dbReference>
<dbReference type="Gene3D" id="3.30.429.10">
    <property type="entry name" value="Macrophage Migration Inhibitory Factor"/>
    <property type="match status" value="1"/>
</dbReference>
<accession>A0A317CT26</accession>
<gene>
    <name evidence="1" type="ORF">DKW60_00250</name>
</gene>
<dbReference type="AlphaFoldDB" id="A0A317CT26"/>
<dbReference type="EMBL" id="QGKM01000001">
    <property type="protein sequence ID" value="PWR00674.1"/>
    <property type="molecule type" value="Genomic_DNA"/>
</dbReference>
<evidence type="ECO:0000313" key="1">
    <source>
        <dbReference type="EMBL" id="PWR00674.1"/>
    </source>
</evidence>
<dbReference type="RefSeq" id="WP_109835655.1">
    <property type="nucleotide sequence ID" value="NZ_QGKM01000001.1"/>
</dbReference>
<dbReference type="CDD" id="cd00580">
    <property type="entry name" value="CHMI"/>
    <property type="match status" value="1"/>
</dbReference>
<organism evidence="1 2">
    <name type="scientific">Leucothrix pacifica</name>
    <dbReference type="NCBI Taxonomy" id="1247513"/>
    <lineage>
        <taxon>Bacteria</taxon>
        <taxon>Pseudomonadati</taxon>
        <taxon>Pseudomonadota</taxon>
        <taxon>Gammaproteobacteria</taxon>
        <taxon>Thiotrichales</taxon>
        <taxon>Thiotrichaceae</taxon>
        <taxon>Leucothrix</taxon>
    </lineage>
</organism>
<dbReference type="SUPFAM" id="SSF55331">
    <property type="entry name" value="Tautomerase/MIF"/>
    <property type="match status" value="1"/>
</dbReference>
<dbReference type="InterPro" id="IPR004220">
    <property type="entry name" value="5-COMe_2-OHmuconate_Isoase"/>
</dbReference>
<dbReference type="OrthoDB" id="9814215at2"/>
<keyword evidence="2" id="KW-1185">Reference proteome</keyword>
<name>A0A317CT26_9GAMM</name>
<dbReference type="InterPro" id="IPR014347">
    <property type="entry name" value="Tautomerase/MIF_sf"/>
</dbReference>
<dbReference type="GO" id="GO:0008704">
    <property type="term" value="F:5-carboxymethyl-2-hydroxymuconate delta-isomerase activity"/>
    <property type="evidence" value="ECO:0007669"/>
    <property type="project" value="InterPro"/>
</dbReference>
<reference evidence="1 2" key="1">
    <citation type="submission" date="2018-05" db="EMBL/GenBank/DDBJ databases">
        <title>Leucothrix arctica sp. nov., isolated from Arctic seawater.</title>
        <authorList>
            <person name="Choi A."/>
            <person name="Baek K."/>
        </authorList>
    </citation>
    <scope>NUCLEOTIDE SEQUENCE [LARGE SCALE GENOMIC DNA]</scope>
    <source>
        <strain evidence="1 2">JCM 18388</strain>
    </source>
</reference>
<evidence type="ECO:0000313" key="2">
    <source>
        <dbReference type="Proteomes" id="UP000245539"/>
    </source>
</evidence>
<dbReference type="Pfam" id="PF02962">
    <property type="entry name" value="CHMI"/>
    <property type="match status" value="1"/>
</dbReference>
<keyword evidence="1" id="KW-0413">Isomerase</keyword>
<comment type="caution">
    <text evidence="1">The sequence shown here is derived from an EMBL/GenBank/DDBJ whole genome shotgun (WGS) entry which is preliminary data.</text>
</comment>
<dbReference type="PANTHER" id="PTHR37950">
    <property type="entry name" value="4-HYDROXYPHENYLACETATE CATABOLISM PROTEIN"/>
    <property type="match status" value="1"/>
</dbReference>
<protein>
    <submittedName>
        <fullName evidence="1">5-carboxymethyl-2-hydroxymuconate isomerase</fullName>
    </submittedName>
</protein>